<dbReference type="InterPro" id="IPR022555">
    <property type="entry name" value="DUF2577"/>
</dbReference>
<proteinExistence type="predicted"/>
<comment type="caution">
    <text evidence="1">The sequence shown here is derived from an EMBL/GenBank/DDBJ whole genome shotgun (WGS) entry which is preliminary data.</text>
</comment>
<dbReference type="Proteomes" id="UP001519273">
    <property type="component" value="Unassembled WGS sequence"/>
</dbReference>
<dbReference type="RefSeq" id="WP_209852213.1">
    <property type="nucleotide sequence ID" value="NZ_CBCRVE010000004.1"/>
</dbReference>
<name>A0ABS4H770_9BACL</name>
<gene>
    <name evidence="1" type="ORF">J2Z20_003121</name>
</gene>
<dbReference type="EMBL" id="JAGGKP010000011">
    <property type="protein sequence ID" value="MBP1938202.1"/>
    <property type="molecule type" value="Genomic_DNA"/>
</dbReference>
<accession>A0ABS4H770</accession>
<reference evidence="1 2" key="1">
    <citation type="submission" date="2021-03" db="EMBL/GenBank/DDBJ databases">
        <title>Genomic Encyclopedia of Type Strains, Phase IV (KMG-IV): sequencing the most valuable type-strain genomes for metagenomic binning, comparative biology and taxonomic classification.</title>
        <authorList>
            <person name="Goeker M."/>
        </authorList>
    </citation>
    <scope>NUCLEOTIDE SEQUENCE [LARGE SCALE GENOMIC DNA]</scope>
    <source>
        <strain evidence="1 2">DSM 23491</strain>
    </source>
</reference>
<evidence type="ECO:0000313" key="1">
    <source>
        <dbReference type="EMBL" id="MBP1938202.1"/>
    </source>
</evidence>
<sequence>MAHQLIEGNGFSQLKDIVKKVGYNKDVDIEFATVTSPPPSLRIQIDNMKFELDADDFVVCESLTKHTRKASISGGATVDIEFEDVLTAGDRIVVASINNGQRYVIIDRIGGA</sequence>
<organism evidence="1 2">
    <name type="scientific">Paenibacillus sediminis</name>
    <dbReference type="NCBI Taxonomy" id="664909"/>
    <lineage>
        <taxon>Bacteria</taxon>
        <taxon>Bacillati</taxon>
        <taxon>Bacillota</taxon>
        <taxon>Bacilli</taxon>
        <taxon>Bacillales</taxon>
        <taxon>Paenibacillaceae</taxon>
        <taxon>Paenibacillus</taxon>
    </lineage>
</organism>
<evidence type="ECO:0000313" key="2">
    <source>
        <dbReference type="Proteomes" id="UP001519273"/>
    </source>
</evidence>
<protein>
    <submittedName>
        <fullName evidence="1">Sporulation protein YlmC with PRC-barrel domain</fullName>
    </submittedName>
</protein>
<dbReference type="Pfam" id="PF10844">
    <property type="entry name" value="DUF2577"/>
    <property type="match status" value="1"/>
</dbReference>
<keyword evidence="2" id="KW-1185">Reference proteome</keyword>